<dbReference type="eggNOG" id="COG2197">
    <property type="taxonomic scope" value="Bacteria"/>
</dbReference>
<dbReference type="AlphaFoldDB" id="F0RMH7"/>
<dbReference type="EMBL" id="CP002536">
    <property type="protein sequence ID" value="ADY26027.1"/>
    <property type="molecule type" value="Genomic_DNA"/>
</dbReference>
<dbReference type="InterPro" id="IPR039420">
    <property type="entry name" value="WalR-like"/>
</dbReference>
<dbReference type="Proteomes" id="UP000007718">
    <property type="component" value="Chromosome"/>
</dbReference>
<proteinExistence type="predicted"/>
<dbReference type="STRING" id="693977.Deipr_0871"/>
<keyword evidence="1 3" id="KW-0597">Phosphoprotein</keyword>
<dbReference type="KEGG" id="dpt:Deipr_0871"/>
<dbReference type="PANTHER" id="PTHR43214">
    <property type="entry name" value="TWO-COMPONENT RESPONSE REGULATOR"/>
    <property type="match status" value="1"/>
</dbReference>
<keyword evidence="2" id="KW-0238">DNA-binding</keyword>
<protein>
    <submittedName>
        <fullName evidence="7">Two component transcriptional regulator, LuxR family</fullName>
    </submittedName>
</protein>
<evidence type="ECO:0000256" key="3">
    <source>
        <dbReference type="PROSITE-ProRule" id="PRU00169"/>
    </source>
</evidence>
<dbReference type="SMART" id="SM00448">
    <property type="entry name" value="REC"/>
    <property type="match status" value="1"/>
</dbReference>
<dbReference type="PRINTS" id="PR00038">
    <property type="entry name" value="HTHLUXR"/>
</dbReference>
<dbReference type="InterPro" id="IPR011006">
    <property type="entry name" value="CheY-like_superfamily"/>
</dbReference>
<dbReference type="PROSITE" id="PS50110">
    <property type="entry name" value="RESPONSE_REGULATORY"/>
    <property type="match status" value="1"/>
</dbReference>
<dbReference type="Pfam" id="PF00196">
    <property type="entry name" value="GerE"/>
    <property type="match status" value="1"/>
</dbReference>
<evidence type="ECO:0000259" key="5">
    <source>
        <dbReference type="PROSITE" id="PS50043"/>
    </source>
</evidence>
<dbReference type="PROSITE" id="PS00622">
    <property type="entry name" value="HTH_LUXR_1"/>
    <property type="match status" value="1"/>
</dbReference>
<sequence length="233" mass="25195">MNRSQASLASRPAGLDPRRRRPGELVGEQGFVPAAASVPLTLVIADDHPLFRMGLKYALSHQGFEVVAEAADGAEALEVCRHLRPTAALLDVKMPGLTGIEVCRQLRSECPEVLSILITTFAEPAIIQAAREAGARGYLSKETDPPALATQLRAIIADPTQDRLPRVEVPRLTPRESEVLPLLAQGLSNKEIARELGVSPDTVKDHLARMYGKLDACDRTEAVSRARTIGLLD</sequence>
<dbReference type="CDD" id="cd06170">
    <property type="entry name" value="LuxR_C_like"/>
    <property type="match status" value="1"/>
</dbReference>
<dbReference type="InterPro" id="IPR001789">
    <property type="entry name" value="Sig_transdc_resp-reg_receiver"/>
</dbReference>
<evidence type="ECO:0000313" key="7">
    <source>
        <dbReference type="EMBL" id="ADY26027.1"/>
    </source>
</evidence>
<dbReference type="Pfam" id="PF00072">
    <property type="entry name" value="Response_reg"/>
    <property type="match status" value="1"/>
</dbReference>
<feature type="modified residue" description="4-aspartylphosphate" evidence="3">
    <location>
        <position position="91"/>
    </location>
</feature>
<evidence type="ECO:0000259" key="6">
    <source>
        <dbReference type="PROSITE" id="PS50110"/>
    </source>
</evidence>
<feature type="domain" description="HTH luxR-type" evidence="5">
    <location>
        <begin position="165"/>
        <end position="230"/>
    </location>
</feature>
<name>F0RMH7_DEIPM</name>
<accession>F0RMH7</accession>
<dbReference type="SUPFAM" id="SSF46894">
    <property type="entry name" value="C-terminal effector domain of the bipartite response regulators"/>
    <property type="match status" value="1"/>
</dbReference>
<feature type="domain" description="Response regulatory" evidence="6">
    <location>
        <begin position="41"/>
        <end position="156"/>
    </location>
</feature>
<organism evidence="7 8">
    <name type="scientific">Deinococcus proteolyticus (strain ATCC 35074 / DSM 20540 / JCM 6276 / NBRC 101906 / NCIMB 13154 / VKM Ac-1939 / CCM 2703 / MRP)</name>
    <dbReference type="NCBI Taxonomy" id="693977"/>
    <lineage>
        <taxon>Bacteria</taxon>
        <taxon>Thermotogati</taxon>
        <taxon>Deinococcota</taxon>
        <taxon>Deinococci</taxon>
        <taxon>Deinococcales</taxon>
        <taxon>Deinococcaceae</taxon>
        <taxon>Deinococcus</taxon>
    </lineage>
</organism>
<reference evidence="8" key="1">
    <citation type="submission" date="2011-02" db="EMBL/GenBank/DDBJ databases">
        <title>The complete sequence of chromosome of Deinococcus proteolyticus DSM 20540.</title>
        <authorList>
            <consortium name="US DOE Joint Genome Institute (JGI-PGF)"/>
            <person name="Lucas S."/>
            <person name="Copeland A."/>
            <person name="Lapidus A."/>
            <person name="Bruce D."/>
            <person name="Goodwin L."/>
            <person name="Pitluck S."/>
            <person name="Kyrpides N."/>
            <person name="Mavromatis K."/>
            <person name="Pagani I."/>
            <person name="Ivanova N."/>
            <person name="Ovchinnikova G."/>
            <person name="Zeytun A."/>
            <person name="Detter J.C."/>
            <person name="Han C."/>
            <person name="Land M."/>
            <person name="Hauser L."/>
            <person name="Markowitz V."/>
            <person name="Cheng J.-F."/>
            <person name="Hugenholtz P."/>
            <person name="Woyke T."/>
            <person name="Wu D."/>
            <person name="Pukall R."/>
            <person name="Steenblock K."/>
            <person name="Brambilla E."/>
            <person name="Klenk H.-P."/>
            <person name="Eisen J.A."/>
        </authorList>
    </citation>
    <scope>NUCLEOTIDE SEQUENCE [LARGE SCALE GENOMIC DNA]</scope>
    <source>
        <strain evidence="8">ATCC 35074 / DSM 20540 / JCM 6276 / NBRC 101906 / NCIMB 13154 / VKM Ac-1939 / CCM 2703 / MRP</strain>
    </source>
</reference>
<dbReference type="InterPro" id="IPR000792">
    <property type="entry name" value="Tscrpt_reg_LuxR_C"/>
</dbReference>
<evidence type="ECO:0000313" key="8">
    <source>
        <dbReference type="Proteomes" id="UP000007718"/>
    </source>
</evidence>
<dbReference type="SUPFAM" id="SSF52172">
    <property type="entry name" value="CheY-like"/>
    <property type="match status" value="1"/>
</dbReference>
<dbReference type="PANTHER" id="PTHR43214:SF42">
    <property type="entry name" value="TRANSCRIPTIONAL REGULATORY PROTEIN DESR"/>
    <property type="match status" value="1"/>
</dbReference>
<dbReference type="SMART" id="SM00421">
    <property type="entry name" value="HTH_LUXR"/>
    <property type="match status" value="1"/>
</dbReference>
<dbReference type="InterPro" id="IPR058245">
    <property type="entry name" value="NreC/VraR/RcsB-like_REC"/>
</dbReference>
<dbReference type="GO" id="GO:0000160">
    <property type="term" value="P:phosphorelay signal transduction system"/>
    <property type="evidence" value="ECO:0007669"/>
    <property type="project" value="InterPro"/>
</dbReference>
<evidence type="ECO:0000256" key="1">
    <source>
        <dbReference type="ARBA" id="ARBA00022553"/>
    </source>
</evidence>
<dbReference type="GO" id="GO:0003677">
    <property type="term" value="F:DNA binding"/>
    <property type="evidence" value="ECO:0007669"/>
    <property type="project" value="UniProtKB-KW"/>
</dbReference>
<dbReference type="HOGENOM" id="CLU_000445_90_10_0"/>
<dbReference type="PROSITE" id="PS50043">
    <property type="entry name" value="HTH_LUXR_2"/>
    <property type="match status" value="1"/>
</dbReference>
<keyword evidence="8" id="KW-1185">Reference proteome</keyword>
<gene>
    <name evidence="7" type="ordered locus">Deipr_0871</name>
</gene>
<dbReference type="GO" id="GO:0006355">
    <property type="term" value="P:regulation of DNA-templated transcription"/>
    <property type="evidence" value="ECO:0007669"/>
    <property type="project" value="InterPro"/>
</dbReference>
<dbReference type="Gene3D" id="3.40.50.2300">
    <property type="match status" value="1"/>
</dbReference>
<feature type="region of interest" description="Disordered" evidence="4">
    <location>
        <begin position="1"/>
        <end position="22"/>
    </location>
</feature>
<dbReference type="InterPro" id="IPR016032">
    <property type="entry name" value="Sig_transdc_resp-reg_C-effctor"/>
</dbReference>
<dbReference type="CDD" id="cd17535">
    <property type="entry name" value="REC_NarL-like"/>
    <property type="match status" value="1"/>
</dbReference>
<reference evidence="7 8" key="2">
    <citation type="journal article" date="2012" name="Stand. Genomic Sci.">
        <title>Complete genome sequence of the orange-red pigmented, radioresistant Deinococcus proteolyticus type strain (MRP(T)).</title>
        <authorList>
            <person name="Copeland A."/>
            <person name="Zeytun A."/>
            <person name="Yassawong M."/>
            <person name="Nolan M."/>
            <person name="Lucas S."/>
            <person name="Hammon N."/>
            <person name="Deshpande S."/>
            <person name="Cheng J.F."/>
            <person name="Han C."/>
            <person name="Tapia R."/>
            <person name="Goodwin L.A."/>
            <person name="Pitluck S."/>
            <person name="Mavromatis K."/>
            <person name="Liolios K."/>
            <person name="Pagani I."/>
            <person name="Ivanova N."/>
            <person name="Mikhailova N."/>
            <person name="Pati A."/>
            <person name="Chen A."/>
            <person name="Palaniappan K."/>
            <person name="Land M."/>
            <person name="Hauser L."/>
            <person name="Jeffries C.D."/>
            <person name="Brambilla E.M."/>
            <person name="Rohde M."/>
            <person name="Sikorski J."/>
            <person name="Pukall R."/>
            <person name="Goker M."/>
            <person name="Detter J.C."/>
            <person name="Woyke T."/>
            <person name="Bristow J."/>
            <person name="Eisen J.A."/>
            <person name="Markowitz V."/>
            <person name="Hugenholtz P."/>
            <person name="Kyrpides N.C."/>
            <person name="Klenk H.P."/>
            <person name="Lapidus A."/>
        </authorList>
    </citation>
    <scope>NUCLEOTIDE SEQUENCE [LARGE SCALE GENOMIC DNA]</scope>
    <source>
        <strain evidence="8">ATCC 35074 / DSM 20540 / JCM 6276 / NBRC 101906 / NCIMB 13154 / VKM Ac-1939 / CCM 2703 / MRP</strain>
    </source>
</reference>
<evidence type="ECO:0000256" key="2">
    <source>
        <dbReference type="ARBA" id="ARBA00023125"/>
    </source>
</evidence>
<dbReference type="Gene3D" id="1.10.10.10">
    <property type="entry name" value="Winged helix-like DNA-binding domain superfamily/Winged helix DNA-binding domain"/>
    <property type="match status" value="1"/>
</dbReference>
<dbReference type="InterPro" id="IPR036388">
    <property type="entry name" value="WH-like_DNA-bd_sf"/>
</dbReference>
<evidence type="ECO:0000256" key="4">
    <source>
        <dbReference type="SAM" id="MobiDB-lite"/>
    </source>
</evidence>